<dbReference type="AlphaFoldDB" id="A0A1I2U0D5"/>
<protein>
    <recommendedName>
        <fullName evidence="1">Thioredoxin reductase</fullName>
    </recommendedName>
</protein>
<dbReference type="InterPro" id="IPR050097">
    <property type="entry name" value="Ferredoxin-NADP_redctase_2"/>
</dbReference>
<accession>A0A1I2U0D5</accession>
<dbReference type="Proteomes" id="UP000199229">
    <property type="component" value="Unassembled WGS sequence"/>
</dbReference>
<evidence type="ECO:0000313" key="5">
    <source>
        <dbReference type="EMBL" id="SFG70615.1"/>
    </source>
</evidence>
<feature type="domain" description="FAD/NAD(P)-binding" evidence="4">
    <location>
        <begin position="2"/>
        <end position="282"/>
    </location>
</feature>
<dbReference type="Pfam" id="PF07992">
    <property type="entry name" value="Pyr_redox_2"/>
    <property type="match status" value="1"/>
</dbReference>
<proteinExistence type="predicted"/>
<reference evidence="6" key="1">
    <citation type="submission" date="2016-10" db="EMBL/GenBank/DDBJ databases">
        <authorList>
            <person name="Varghese N."/>
            <person name="Submissions S."/>
        </authorList>
    </citation>
    <scope>NUCLEOTIDE SEQUENCE [LARGE SCALE GENOMIC DNA]</scope>
    <source>
        <strain evidence="6">Gh-105</strain>
    </source>
</reference>
<dbReference type="EMBL" id="FOPM01000008">
    <property type="protein sequence ID" value="SFG70615.1"/>
    <property type="molecule type" value="Genomic_DNA"/>
</dbReference>
<dbReference type="InterPro" id="IPR023753">
    <property type="entry name" value="FAD/NAD-binding_dom"/>
</dbReference>
<dbReference type="PRINTS" id="PR00469">
    <property type="entry name" value="PNDRDTASEII"/>
</dbReference>
<keyword evidence="3" id="KW-0560">Oxidoreductase</keyword>
<dbReference type="SUPFAM" id="SSF51905">
    <property type="entry name" value="FAD/NAD(P)-binding domain"/>
    <property type="match status" value="1"/>
</dbReference>
<dbReference type="Gene3D" id="3.50.50.60">
    <property type="entry name" value="FAD/NAD(P)-binding domain"/>
    <property type="match status" value="2"/>
</dbReference>
<dbReference type="GO" id="GO:0016491">
    <property type="term" value="F:oxidoreductase activity"/>
    <property type="evidence" value="ECO:0007669"/>
    <property type="project" value="UniProtKB-KW"/>
</dbReference>
<gene>
    <name evidence="5" type="ORF">SAMN05192565_108177</name>
</gene>
<keyword evidence="6" id="KW-1185">Reference proteome</keyword>
<dbReference type="OrthoDB" id="9786503at2"/>
<keyword evidence="2" id="KW-0285">Flavoprotein</keyword>
<name>A0A1I2U0D5_9HYPH</name>
<dbReference type="STRING" id="582675.SAMN05192565_108177"/>
<evidence type="ECO:0000256" key="2">
    <source>
        <dbReference type="ARBA" id="ARBA00022630"/>
    </source>
</evidence>
<sequence length="304" mass="32137">MYDVVIVGGGPAGLNAALILGRCRRSVLLLDAGTPRNAASPRSWGLFTRDGTPPDALRRQARADLARYPDVEYRTAEVTRARREGDSFAVEFGDGATERARRLILATGLRQDLPEIEGFDTYWGHGVHTCPYCDGYESRDRPLVAYGSGHAGLGLALELTVWSRDVTLCTDGDPGSLSAADRSRLARTGIAVEDGAVARLTGRSGRAERLVFADGSERACRAVFLAPGGTRPSPLIAQLGCDLSPKGTVPTGDYESTNVPGLYVAGDASRRVQFLVVAAAEGAMAAFAINTDLLKAESARLGGA</sequence>
<dbReference type="PRINTS" id="PR00368">
    <property type="entry name" value="FADPNR"/>
</dbReference>
<organism evidence="5 6">
    <name type="scientific">Methylobacterium gossipiicola</name>
    <dbReference type="NCBI Taxonomy" id="582675"/>
    <lineage>
        <taxon>Bacteria</taxon>
        <taxon>Pseudomonadati</taxon>
        <taxon>Pseudomonadota</taxon>
        <taxon>Alphaproteobacteria</taxon>
        <taxon>Hyphomicrobiales</taxon>
        <taxon>Methylobacteriaceae</taxon>
        <taxon>Methylobacterium</taxon>
    </lineage>
</organism>
<dbReference type="InterPro" id="IPR036188">
    <property type="entry name" value="FAD/NAD-bd_sf"/>
</dbReference>
<evidence type="ECO:0000256" key="3">
    <source>
        <dbReference type="ARBA" id="ARBA00023002"/>
    </source>
</evidence>
<dbReference type="PANTHER" id="PTHR48105">
    <property type="entry name" value="THIOREDOXIN REDUCTASE 1-RELATED-RELATED"/>
    <property type="match status" value="1"/>
</dbReference>
<dbReference type="RefSeq" id="WP_091971215.1">
    <property type="nucleotide sequence ID" value="NZ_FOPM01000008.1"/>
</dbReference>
<evidence type="ECO:0000259" key="4">
    <source>
        <dbReference type="Pfam" id="PF07992"/>
    </source>
</evidence>
<evidence type="ECO:0000256" key="1">
    <source>
        <dbReference type="ARBA" id="ARBA00018719"/>
    </source>
</evidence>
<evidence type="ECO:0000313" key="6">
    <source>
        <dbReference type="Proteomes" id="UP000199229"/>
    </source>
</evidence>